<comment type="caution">
    <text evidence="3">The sequence shown here is derived from an EMBL/GenBank/DDBJ whole genome shotgun (WGS) entry which is preliminary data.</text>
</comment>
<dbReference type="PANTHER" id="PTHR10338:SF108">
    <property type="entry name" value="INTER-ALPHA-TRYPSIN INHIBITOR HEAVY CHAIN H4-LIKE PROTEIN"/>
    <property type="match status" value="1"/>
</dbReference>
<evidence type="ECO:0000313" key="3">
    <source>
        <dbReference type="EMBL" id="TCZ74081.1"/>
    </source>
</evidence>
<evidence type="ECO:0000313" key="4">
    <source>
        <dbReference type="Proteomes" id="UP000295164"/>
    </source>
</evidence>
<feature type="domain" description="VWFA" evidence="2">
    <location>
        <begin position="409"/>
        <end position="579"/>
    </location>
</feature>
<accession>A0A4R4E7N9</accession>
<dbReference type="InterPro" id="IPR036465">
    <property type="entry name" value="vWFA_dom_sf"/>
</dbReference>
<dbReference type="EMBL" id="SKFH01000003">
    <property type="protein sequence ID" value="TCZ74081.1"/>
    <property type="molecule type" value="Genomic_DNA"/>
</dbReference>
<gene>
    <name evidence="3" type="ORF">E0486_03120</name>
</gene>
<name>A0A4R4E7N9_9BACT</name>
<dbReference type="RefSeq" id="WP_131850680.1">
    <property type="nucleotide sequence ID" value="NZ_SKFH01000003.1"/>
</dbReference>
<evidence type="ECO:0000259" key="2">
    <source>
        <dbReference type="PROSITE" id="PS50234"/>
    </source>
</evidence>
<feature type="chain" id="PRO_5020513642" evidence="1">
    <location>
        <begin position="29"/>
        <end position="761"/>
    </location>
</feature>
<dbReference type="PANTHER" id="PTHR10338">
    <property type="entry name" value="INTER-ALPHA-TRYPSIN INHIBITOR HEAVY CHAIN FAMILY MEMBER"/>
    <property type="match status" value="1"/>
</dbReference>
<dbReference type="Gene3D" id="3.40.50.410">
    <property type="entry name" value="von Willebrand factor, type A domain"/>
    <property type="match status" value="1"/>
</dbReference>
<dbReference type="SMART" id="SM00327">
    <property type="entry name" value="VWA"/>
    <property type="match status" value="1"/>
</dbReference>
<feature type="signal peptide" evidence="1">
    <location>
        <begin position="1"/>
        <end position="28"/>
    </location>
</feature>
<sequence length="761" mass="84560">MMHLKPFARPAAVLLLVLLLLQAGNASAQTSMDVEVTVVDDRQQPLPDARVQLLELATHRQLEQSSDGRGIAQFRLDKAGEYQVSVNDQVQSSDPVVVRANQHGSTSLYLTYNPSLQERTRRQTFDRSRLADIAVQGQVAPADVAEGYNRIEIEVVNSARQRLPGKRVCLVSLANRKRYVAFSDASGMAYFHLPGKTAYDIDVEEQLNASFIIQDQLEGYTLSQTVVYDQYDMTETRRNDTVLQQIRLPVEDKHSRAVYRIRVRRDGKTWNNGLLFLDEIGTRTVYKGRTDGKGEAVFILPFGKKYLVHFPYERDVDVVNLEDARNIAAGSLDLTYLPNPALEHPERFVPTPAQLMLTDFPYYHRNPYPLDPAAPSPLLLRAGGIGPEAVLEIGLSARAIEGSARPPLNMAFLLDISGSMSGYERIESLKRGLIAVLGKLRERDVLSITLFNDNQRLLLPAQALGKDREKIIALVQGIEPSGGTDMKAALETAYTQATRFYRPDGANTLVLLSDGYDSNPIETLLAVQAPWKDKIFCTAIGVGNDYNYDLLKRLVSNGADLLQQAHEGAELERLFSEKLITLGQPAMRDLRVEVRVEGGLTLRQTFGLRNVTQVPGGFNATLPDLFPGQELPALVSFTRGAAAAGAARATVMLSYINAQTGRREQRTEQWSLQEGGSPNAGFEEHRKLYAVAFANDCLLRMARSFEQQKWSDCKRALDEGQARLQSLYSGTNDADIQVLAGKFQLYVTALKNIAYQQKIGK</sequence>
<keyword evidence="4" id="KW-1185">Reference proteome</keyword>
<dbReference type="PROSITE" id="PS50234">
    <property type="entry name" value="VWFA"/>
    <property type="match status" value="1"/>
</dbReference>
<evidence type="ECO:0000256" key="1">
    <source>
        <dbReference type="SAM" id="SignalP"/>
    </source>
</evidence>
<dbReference type="OrthoDB" id="9781333at2"/>
<protein>
    <submittedName>
        <fullName evidence="3">VWA domain-containing protein</fullName>
    </submittedName>
</protein>
<dbReference type="Pfam" id="PF00092">
    <property type="entry name" value="VWA"/>
    <property type="match status" value="1"/>
</dbReference>
<reference evidence="3 4" key="1">
    <citation type="submission" date="2019-03" db="EMBL/GenBank/DDBJ databases">
        <authorList>
            <person name="Kim M.K.M."/>
        </authorList>
    </citation>
    <scope>NUCLEOTIDE SEQUENCE [LARGE SCALE GENOMIC DNA]</scope>
    <source>
        <strain evidence="3 4">17J68-15</strain>
    </source>
</reference>
<proteinExistence type="predicted"/>
<dbReference type="Proteomes" id="UP000295164">
    <property type="component" value="Unassembled WGS sequence"/>
</dbReference>
<dbReference type="InterPro" id="IPR002035">
    <property type="entry name" value="VWF_A"/>
</dbReference>
<dbReference type="SUPFAM" id="SSF53300">
    <property type="entry name" value="vWA-like"/>
    <property type="match status" value="1"/>
</dbReference>
<organism evidence="3 4">
    <name type="scientific">Flaviaesturariibacter aridisoli</name>
    <dbReference type="NCBI Taxonomy" id="2545761"/>
    <lineage>
        <taxon>Bacteria</taxon>
        <taxon>Pseudomonadati</taxon>
        <taxon>Bacteroidota</taxon>
        <taxon>Chitinophagia</taxon>
        <taxon>Chitinophagales</taxon>
        <taxon>Chitinophagaceae</taxon>
        <taxon>Flaviaestuariibacter</taxon>
    </lineage>
</organism>
<keyword evidence="1" id="KW-0732">Signal</keyword>
<dbReference type="AlphaFoldDB" id="A0A4R4E7N9"/>
<dbReference type="InterPro" id="IPR050934">
    <property type="entry name" value="ITIH"/>
</dbReference>